<evidence type="ECO:0000259" key="1">
    <source>
        <dbReference type="Pfam" id="PF12728"/>
    </source>
</evidence>
<reference evidence="2 3" key="1">
    <citation type="submission" date="2016-11" db="EMBL/GenBank/DDBJ databases">
        <authorList>
            <person name="Jaros S."/>
            <person name="Januszkiewicz K."/>
            <person name="Wedrychowicz H."/>
        </authorList>
    </citation>
    <scope>NUCLEOTIDE SEQUENCE [LARGE SCALE GENOMIC DNA]</scope>
    <source>
        <strain evidence="2 3">Y1</strain>
    </source>
</reference>
<proteinExistence type="predicted"/>
<dbReference type="AlphaFoldDB" id="A0A1M7MGN0"/>
<organism evidence="2 3">
    <name type="scientific">Ruminococcus flavefaciens</name>
    <dbReference type="NCBI Taxonomy" id="1265"/>
    <lineage>
        <taxon>Bacteria</taxon>
        <taxon>Bacillati</taxon>
        <taxon>Bacillota</taxon>
        <taxon>Clostridia</taxon>
        <taxon>Eubacteriales</taxon>
        <taxon>Oscillospiraceae</taxon>
        <taxon>Ruminococcus</taxon>
    </lineage>
</organism>
<dbReference type="RefSeq" id="WP_072952424.1">
    <property type="nucleotide sequence ID" value="NZ_FRCT01000022.1"/>
</dbReference>
<gene>
    <name evidence="2" type="ORF">SAMN04487860_12239</name>
</gene>
<evidence type="ECO:0000313" key="3">
    <source>
        <dbReference type="Proteomes" id="UP000184394"/>
    </source>
</evidence>
<feature type="domain" description="Helix-turn-helix" evidence="1">
    <location>
        <begin position="44"/>
        <end position="97"/>
    </location>
</feature>
<name>A0A1M7MGN0_RUMFL</name>
<dbReference type="InterPro" id="IPR041657">
    <property type="entry name" value="HTH_17"/>
</dbReference>
<protein>
    <submittedName>
        <fullName evidence="2">DNA binding domain-containing protein, excisionase family</fullName>
    </submittedName>
</protein>
<accession>A0A1M7MGN0</accession>
<evidence type="ECO:0000313" key="2">
    <source>
        <dbReference type="EMBL" id="SHM89951.1"/>
    </source>
</evidence>
<dbReference type="Pfam" id="PF12728">
    <property type="entry name" value="HTH_17"/>
    <property type="match status" value="1"/>
</dbReference>
<dbReference type="Proteomes" id="UP000184394">
    <property type="component" value="Unassembled WGS sequence"/>
</dbReference>
<sequence>MSNSTKEIIDNIFDELVALQESIKKDAADTSNADNVAAPQKVELLTIKECADMIDGLSEHTVRQMVKQGKVKSIRTGVGKNRKILINKADFITYFNAMGK</sequence>
<dbReference type="OrthoDB" id="1826359at2"/>
<dbReference type="EMBL" id="FRCT01000022">
    <property type="protein sequence ID" value="SHM89951.1"/>
    <property type="molecule type" value="Genomic_DNA"/>
</dbReference>